<dbReference type="EMBL" id="DS620084">
    <property type="protein sequence ID" value="EEC00662.1"/>
    <property type="molecule type" value="Genomic_DNA"/>
</dbReference>
<dbReference type="OrthoDB" id="4748970at2759"/>
<name>B7P240_IXOSC</name>
<dbReference type="FunFam" id="3.30.160.60:FF:000100">
    <property type="entry name" value="Zinc finger 45-like"/>
    <property type="match status" value="2"/>
</dbReference>
<dbReference type="PROSITE" id="PS50157">
    <property type="entry name" value="ZINC_FINGER_C2H2_2"/>
    <property type="match status" value="4"/>
</dbReference>
<dbReference type="EMBL" id="ABJB010909791">
    <property type="status" value="NOT_ANNOTATED_CDS"/>
    <property type="molecule type" value="Genomic_DNA"/>
</dbReference>
<dbReference type="SMART" id="SM00355">
    <property type="entry name" value="ZnF_C2H2"/>
    <property type="match status" value="4"/>
</dbReference>
<protein>
    <submittedName>
        <fullName evidence="10 11">Zinc finger, C2H2 type, putative</fullName>
    </submittedName>
</protein>
<evidence type="ECO:0000256" key="7">
    <source>
        <dbReference type="ARBA" id="ARBA00023242"/>
    </source>
</evidence>
<dbReference type="InterPro" id="IPR013087">
    <property type="entry name" value="Znf_C2H2_type"/>
</dbReference>
<evidence type="ECO:0000256" key="4">
    <source>
        <dbReference type="ARBA" id="ARBA00022771"/>
    </source>
</evidence>
<dbReference type="GO" id="GO:0005634">
    <property type="term" value="C:nucleus"/>
    <property type="evidence" value="ECO:0007669"/>
    <property type="project" value="UniProtKB-SubCell"/>
</dbReference>
<feature type="domain" description="C2H2-type" evidence="9">
    <location>
        <begin position="51"/>
        <end position="78"/>
    </location>
</feature>
<dbReference type="GO" id="GO:0043035">
    <property type="term" value="F:chromatin insulator sequence binding"/>
    <property type="evidence" value="ECO:0000318"/>
    <property type="project" value="GO_Central"/>
</dbReference>
<dbReference type="EMBL" id="ABJB011117356">
    <property type="status" value="NOT_ANNOTATED_CDS"/>
    <property type="molecule type" value="Genomic_DNA"/>
</dbReference>
<evidence type="ECO:0000256" key="1">
    <source>
        <dbReference type="ARBA" id="ARBA00004123"/>
    </source>
</evidence>
<evidence type="ECO:0000256" key="6">
    <source>
        <dbReference type="ARBA" id="ARBA00023125"/>
    </source>
</evidence>
<keyword evidence="5" id="KW-0862">Zinc</keyword>
<evidence type="ECO:0000259" key="9">
    <source>
        <dbReference type="PROSITE" id="PS50157"/>
    </source>
</evidence>
<dbReference type="EMBL" id="ABJB010419444">
    <property type="status" value="NOT_ANNOTATED_CDS"/>
    <property type="molecule type" value="Genomic_DNA"/>
</dbReference>
<reference evidence="10 12" key="1">
    <citation type="submission" date="2008-03" db="EMBL/GenBank/DDBJ databases">
        <title>Annotation of Ixodes scapularis.</title>
        <authorList>
            <consortium name="Ixodes scapularis Genome Project Consortium"/>
            <person name="Caler E."/>
            <person name="Hannick L.I."/>
            <person name="Bidwell S."/>
            <person name="Joardar V."/>
            <person name="Thiagarajan M."/>
            <person name="Amedeo P."/>
            <person name="Galinsky K.J."/>
            <person name="Schobel S."/>
            <person name="Inman J."/>
            <person name="Hostetler J."/>
            <person name="Miller J."/>
            <person name="Hammond M."/>
            <person name="Megy K."/>
            <person name="Lawson D."/>
            <person name="Kodira C."/>
            <person name="Sutton G."/>
            <person name="Meyer J."/>
            <person name="Hill C.A."/>
            <person name="Birren B."/>
            <person name="Nene V."/>
            <person name="Collins F."/>
            <person name="Alarcon-Chaidez F."/>
            <person name="Wikel S."/>
            <person name="Strausberg R."/>
        </authorList>
    </citation>
    <scope>NUCLEOTIDE SEQUENCE [LARGE SCALE GENOMIC DNA]</scope>
    <source>
        <strain evidence="12">Wikel</strain>
        <strain evidence="10">Wikel colony</strain>
    </source>
</reference>
<evidence type="ECO:0000256" key="3">
    <source>
        <dbReference type="ARBA" id="ARBA00022737"/>
    </source>
</evidence>
<evidence type="ECO:0000313" key="12">
    <source>
        <dbReference type="Proteomes" id="UP000001555"/>
    </source>
</evidence>
<dbReference type="VEuPathDB" id="VectorBase:ISCI001576"/>
<dbReference type="GO" id="GO:0006357">
    <property type="term" value="P:regulation of transcription by RNA polymerase II"/>
    <property type="evidence" value="ECO:0000318"/>
    <property type="project" value="GO_Central"/>
</dbReference>
<dbReference type="PANTHER" id="PTHR24404">
    <property type="entry name" value="ZINC FINGER PROTEIN"/>
    <property type="match status" value="1"/>
</dbReference>
<keyword evidence="4 8" id="KW-0863">Zinc-finger</keyword>
<dbReference type="VEuPathDB" id="VectorBase:ISCW001576"/>
<accession>B7P240</accession>
<reference evidence="11" key="2">
    <citation type="submission" date="2020-05" db="UniProtKB">
        <authorList>
            <consortium name="EnsemblMetazoa"/>
        </authorList>
    </citation>
    <scope>IDENTIFICATION</scope>
    <source>
        <strain evidence="11">wikel</strain>
    </source>
</reference>
<feature type="domain" description="C2H2-type" evidence="9">
    <location>
        <begin position="111"/>
        <end position="138"/>
    </location>
</feature>
<dbReference type="InParanoid" id="B7P240"/>
<evidence type="ECO:0000256" key="5">
    <source>
        <dbReference type="ARBA" id="ARBA00022833"/>
    </source>
</evidence>
<comment type="subcellular location">
    <subcellularLocation>
        <location evidence="1">Nucleus</location>
    </subcellularLocation>
</comment>
<dbReference type="AlphaFoldDB" id="B7P240"/>
<keyword evidence="2" id="KW-0479">Metal-binding</keyword>
<dbReference type="InterPro" id="IPR036236">
    <property type="entry name" value="Znf_C2H2_sf"/>
</dbReference>
<dbReference type="EnsemblMetazoa" id="ISCW001576-RA">
    <property type="protein sequence ID" value="ISCW001576-PA"/>
    <property type="gene ID" value="ISCW001576"/>
</dbReference>
<dbReference type="InterPro" id="IPR050589">
    <property type="entry name" value="Ikaros_C2H2-ZF"/>
</dbReference>
<evidence type="ECO:0000313" key="11">
    <source>
        <dbReference type="EnsemblMetazoa" id="ISCW001576-PA"/>
    </source>
</evidence>
<proteinExistence type="predicted"/>
<dbReference type="VEuPathDB" id="VectorBase:ISCP_015597"/>
<dbReference type="PaxDb" id="6945-B7P240"/>
<dbReference type="PROSITE" id="PS00028">
    <property type="entry name" value="ZINC_FINGER_C2H2_1"/>
    <property type="match status" value="3"/>
</dbReference>
<dbReference type="GO" id="GO:0008270">
    <property type="term" value="F:zinc ion binding"/>
    <property type="evidence" value="ECO:0007669"/>
    <property type="project" value="UniProtKB-KW"/>
</dbReference>
<feature type="domain" description="C2H2-type" evidence="9">
    <location>
        <begin position="19"/>
        <end position="47"/>
    </location>
</feature>
<dbReference type="PANTHER" id="PTHR24404:SF114">
    <property type="entry name" value="KLUMPFUSS, ISOFORM B-RELATED"/>
    <property type="match status" value="1"/>
</dbReference>
<dbReference type="Pfam" id="PF13912">
    <property type="entry name" value="zf-C2H2_6"/>
    <property type="match status" value="2"/>
</dbReference>
<keyword evidence="7" id="KW-0539">Nucleus</keyword>
<dbReference type="Pfam" id="PF00096">
    <property type="entry name" value="zf-C2H2"/>
    <property type="match status" value="1"/>
</dbReference>
<keyword evidence="12" id="KW-1185">Reference proteome</keyword>
<sequence>MAPAQAKVEDAEEEKKAEFFCRMCRKSFGRRYHLERHLINTPCSGKPPGRFPCDTCGKVFPTEAKLQSHTRNHTDDQEGVKRFACSQCGRRFWNRSLLRIHSRHHSGERPFLCPECPKGFVSLGSLNKHRLCHAKERPHACPHCPASPSKYQFKSPLEELRENCKVLFVNVLEDDVAEELLNNEETVDAVLDKVLELARL</sequence>
<keyword evidence="6" id="KW-0238">DNA-binding</keyword>
<organism>
    <name type="scientific">Ixodes scapularis</name>
    <name type="common">Black-legged tick</name>
    <name type="synonym">Deer tick</name>
    <dbReference type="NCBI Taxonomy" id="6945"/>
    <lineage>
        <taxon>Eukaryota</taxon>
        <taxon>Metazoa</taxon>
        <taxon>Ecdysozoa</taxon>
        <taxon>Arthropoda</taxon>
        <taxon>Chelicerata</taxon>
        <taxon>Arachnida</taxon>
        <taxon>Acari</taxon>
        <taxon>Parasitiformes</taxon>
        <taxon>Ixodida</taxon>
        <taxon>Ixodoidea</taxon>
        <taxon>Ixodidae</taxon>
        <taxon>Ixodinae</taxon>
        <taxon>Ixodes</taxon>
    </lineage>
</organism>
<evidence type="ECO:0000256" key="8">
    <source>
        <dbReference type="PROSITE-ProRule" id="PRU00042"/>
    </source>
</evidence>
<dbReference type="HOGENOM" id="CLU_1367566_0_0_1"/>
<keyword evidence="3" id="KW-0677">Repeat</keyword>
<dbReference type="SUPFAM" id="SSF57667">
    <property type="entry name" value="beta-beta-alpha zinc fingers"/>
    <property type="match status" value="2"/>
</dbReference>
<dbReference type="STRING" id="6945.B7P240"/>
<dbReference type="GO" id="GO:0005694">
    <property type="term" value="C:chromosome"/>
    <property type="evidence" value="ECO:0000318"/>
    <property type="project" value="GO_Central"/>
</dbReference>
<dbReference type="Gene3D" id="3.30.160.60">
    <property type="entry name" value="Classic Zinc Finger"/>
    <property type="match status" value="3"/>
</dbReference>
<gene>
    <name evidence="10" type="ORF">IscW_ISCW001576</name>
</gene>
<evidence type="ECO:0000313" key="10">
    <source>
        <dbReference type="EMBL" id="EEC00662.1"/>
    </source>
</evidence>
<evidence type="ECO:0000256" key="2">
    <source>
        <dbReference type="ARBA" id="ARBA00022723"/>
    </source>
</evidence>
<feature type="domain" description="C2H2-type" evidence="9">
    <location>
        <begin position="83"/>
        <end position="110"/>
    </location>
</feature>
<dbReference type="Proteomes" id="UP000001555">
    <property type="component" value="Unassembled WGS sequence"/>
</dbReference>